<proteinExistence type="predicted"/>
<keyword evidence="1" id="KW-0812">Transmembrane</keyword>
<dbReference type="EMBL" id="JAUJEA010000002">
    <property type="protein sequence ID" value="MDN5201357.1"/>
    <property type="molecule type" value="Genomic_DNA"/>
</dbReference>
<keyword evidence="1" id="KW-1133">Transmembrane helix</keyword>
<sequence length="227" mass="26559">MKHGDNLNDRIDRYLFDEMSEDERIQFEHQMANDDEIALEVETQRVIIAGLAAIDNQSKEGLTEEEGEFKKMLDTFHQDGAFEKENVIQLYRKKIILVAATLSILILSIYIIFLRGHSKIDIEEKKGTVIYISKLPVEKSIEDNLGFANKTNWKDSLVIMLIKHRKYNHHYQFRDTLKIFSQNVDYSKIILNYNPTQSQYILMVDSTSYPLKKGFDKIHPLKTKITE</sequence>
<dbReference type="Proteomes" id="UP001172082">
    <property type="component" value="Unassembled WGS sequence"/>
</dbReference>
<evidence type="ECO:0000313" key="2">
    <source>
        <dbReference type="EMBL" id="MDN5201357.1"/>
    </source>
</evidence>
<comment type="caution">
    <text evidence="2">The sequence shown here is derived from an EMBL/GenBank/DDBJ whole genome shotgun (WGS) entry which is preliminary data.</text>
</comment>
<evidence type="ECO:0000256" key="1">
    <source>
        <dbReference type="SAM" id="Phobius"/>
    </source>
</evidence>
<feature type="transmembrane region" description="Helical" evidence="1">
    <location>
        <begin position="95"/>
        <end position="113"/>
    </location>
</feature>
<dbReference type="RefSeq" id="WP_346751383.1">
    <property type="nucleotide sequence ID" value="NZ_JAUJEA010000002.1"/>
</dbReference>
<organism evidence="2 3">
    <name type="scientific">Splendidivirga corallicola</name>
    <dbReference type="NCBI Taxonomy" id="3051826"/>
    <lineage>
        <taxon>Bacteria</taxon>
        <taxon>Pseudomonadati</taxon>
        <taxon>Bacteroidota</taxon>
        <taxon>Cytophagia</taxon>
        <taxon>Cytophagales</taxon>
        <taxon>Splendidivirgaceae</taxon>
        <taxon>Splendidivirga</taxon>
    </lineage>
</organism>
<name>A0ABT8KKW5_9BACT</name>
<gene>
    <name evidence="2" type="ORF">QQ008_08290</name>
</gene>
<reference evidence="2" key="1">
    <citation type="submission" date="2023-06" db="EMBL/GenBank/DDBJ databases">
        <title>Genomic of Parafulvivirga corallium.</title>
        <authorList>
            <person name="Wang G."/>
        </authorList>
    </citation>
    <scope>NUCLEOTIDE SEQUENCE</scope>
    <source>
        <strain evidence="2">BMA10</strain>
    </source>
</reference>
<evidence type="ECO:0000313" key="3">
    <source>
        <dbReference type="Proteomes" id="UP001172082"/>
    </source>
</evidence>
<protein>
    <submittedName>
        <fullName evidence="2">Uncharacterized protein</fullName>
    </submittedName>
</protein>
<accession>A0ABT8KKW5</accession>
<keyword evidence="1" id="KW-0472">Membrane</keyword>
<keyword evidence="3" id="KW-1185">Reference proteome</keyword>